<evidence type="ECO:0000313" key="4">
    <source>
        <dbReference type="Proteomes" id="UP001150569"/>
    </source>
</evidence>
<dbReference type="Proteomes" id="UP001150569">
    <property type="component" value="Unassembled WGS sequence"/>
</dbReference>
<keyword evidence="2" id="KW-0472">Membrane</keyword>
<proteinExistence type="predicted"/>
<dbReference type="EMBL" id="JANBPT010001285">
    <property type="protein sequence ID" value="KAJ1908984.1"/>
    <property type="molecule type" value="Genomic_DNA"/>
</dbReference>
<gene>
    <name evidence="3" type="ORF">IWQ60_011417</name>
</gene>
<keyword evidence="2" id="KW-1133">Transmembrane helix</keyword>
<organism evidence="3 4">
    <name type="scientific">Tieghemiomyces parasiticus</name>
    <dbReference type="NCBI Taxonomy" id="78921"/>
    <lineage>
        <taxon>Eukaryota</taxon>
        <taxon>Fungi</taxon>
        <taxon>Fungi incertae sedis</taxon>
        <taxon>Zoopagomycota</taxon>
        <taxon>Kickxellomycotina</taxon>
        <taxon>Dimargaritomycetes</taxon>
        <taxon>Dimargaritales</taxon>
        <taxon>Dimargaritaceae</taxon>
        <taxon>Tieghemiomyces</taxon>
    </lineage>
</organism>
<feature type="transmembrane region" description="Helical" evidence="2">
    <location>
        <begin position="191"/>
        <end position="220"/>
    </location>
</feature>
<protein>
    <submittedName>
        <fullName evidence="3">Uncharacterized protein</fullName>
    </submittedName>
</protein>
<evidence type="ECO:0000256" key="1">
    <source>
        <dbReference type="SAM" id="MobiDB-lite"/>
    </source>
</evidence>
<evidence type="ECO:0000256" key="2">
    <source>
        <dbReference type="SAM" id="Phobius"/>
    </source>
</evidence>
<feature type="transmembrane region" description="Helical" evidence="2">
    <location>
        <begin position="101"/>
        <end position="120"/>
    </location>
</feature>
<keyword evidence="4" id="KW-1185">Reference proteome</keyword>
<feature type="region of interest" description="Disordered" evidence="1">
    <location>
        <begin position="261"/>
        <end position="291"/>
    </location>
</feature>
<dbReference type="AlphaFoldDB" id="A0A9W7ZS02"/>
<reference evidence="3" key="1">
    <citation type="submission" date="2022-07" db="EMBL/GenBank/DDBJ databases">
        <title>Phylogenomic reconstructions and comparative analyses of Kickxellomycotina fungi.</title>
        <authorList>
            <person name="Reynolds N.K."/>
            <person name="Stajich J.E."/>
            <person name="Barry K."/>
            <person name="Grigoriev I.V."/>
            <person name="Crous P."/>
            <person name="Smith M.E."/>
        </authorList>
    </citation>
    <scope>NUCLEOTIDE SEQUENCE</scope>
    <source>
        <strain evidence="3">RSA 861</strain>
    </source>
</reference>
<keyword evidence="2" id="KW-0812">Transmembrane</keyword>
<feature type="compositionally biased region" description="Basic and acidic residues" evidence="1">
    <location>
        <begin position="273"/>
        <end position="291"/>
    </location>
</feature>
<feature type="transmembrane region" description="Helical" evidence="2">
    <location>
        <begin position="226"/>
        <end position="243"/>
    </location>
</feature>
<name>A0A9W7ZS02_9FUNG</name>
<sequence length="291" mass="29594">MVNDGGGALESISGPGALVSMASDAMDGALVAVVDLSAVGGTTRVLPDLTLTAMISAPNATLVHCIRTAVALVTNRVTLRLVTVTLALSTISMLFNNVKLLVMLLYALVAAMFFDPGKAFMTVSLTATYRVVGLVAGTVAIGQGPLYLMVVIMSAMALDLMLVHGGTLGASEGVTVVAISRQVARLRVGGFIASAVAVLDLLDAGAIPAITTMAVCAKFLTMRGTVVLRIVDVTFVAVAWTALGGQLAVVRDGVGGIGANSQRVADRGSQGTDGHDRGESGGENDADLHGE</sequence>
<evidence type="ECO:0000313" key="3">
    <source>
        <dbReference type="EMBL" id="KAJ1908984.1"/>
    </source>
</evidence>
<feature type="transmembrane region" description="Helical" evidence="2">
    <location>
        <begin position="132"/>
        <end position="155"/>
    </location>
</feature>
<comment type="caution">
    <text evidence="3">The sequence shown here is derived from an EMBL/GenBank/DDBJ whole genome shotgun (WGS) entry which is preliminary data.</text>
</comment>
<accession>A0A9W7ZS02</accession>